<name>A0A0C2HEM3_9BACT</name>
<dbReference type="Proteomes" id="UP000035068">
    <property type="component" value="Unassembled WGS sequence"/>
</dbReference>
<evidence type="ECO:0000313" key="3">
    <source>
        <dbReference type="Proteomes" id="UP000035068"/>
    </source>
</evidence>
<sequence>MAIEDPYLINPRNRRQSLLGGFRDTFGSPFSNIDDEQSDPFGRDPWVEPPTEADPQPWRGIAVETLPSELKKQLTPHYSDWIVVDPEQARYRRTGAQFQLFTQQKKGWAPIENRDKLAFAQKHYALMRRKSTLAQGGGAGDFAAVAPGMAPAVSAGRGEPTPGVRIKSPADGAVLPLASRRLPLEGDAYDAQSIRVVWHNLATGQSGQFVQATRSPFGASQWRGRLEADAAGDYLLSARAEAPGGSDLHQIQVRLVEEVVPVAEILYELRTNTFYLLEEKDYAALQAAARPFDEAIAALDQAYAGRDEESIQRAKQNLDRTLAPLVDTGAETCHLTEVIGLRGGKYTYLDTQDIKLTWKHHRIKDLTQGTLIDGDKLDFDRLKDVFTKKHIQFTWDLVEPHSQTLTSWAESVNCRLNNLLLPPANPNRRFDVSPQAQIMRYTHGASLKNSVNFAEKTFGLSTEITLNLTLAQARTDFNGYIPRAKGHPLKFSYQVESGPQQGQVKHFDCGHIRTKLQAALNGFAGASLQVANQVQFDIAQSGNVEVRGATRSDPEESNGQRLGGEAFAGLKRGCEVSGAAEWQNPERGGDWGTLAQVGYEGTVALGAGGKLDFYIIYESGRFIIRANAHLVWGPGGGGGFVFSVHADSIAEFCLFVYHQLKNNDFSFLDFMTPRAFEYFQALRTYVLLAGGTLRAAYERGEVFWDIMTERIASSLRLLFEIPEKIASSIQTEAQARQDALALADRILAPESRELILFLPPEGKGQLLFALCKSHWPFPFRADVQEDAILVILGTIQTWREYKEIMEHLSIDGSRLRVKPLGDADDQTWRHGEAFLHRFLDGAQKNQFLRMRETLNKVSQLPHAPQVHTAAVRDNGIALA</sequence>
<feature type="region of interest" description="Disordered" evidence="1">
    <location>
        <begin position="29"/>
        <end position="56"/>
    </location>
</feature>
<reference evidence="2 3" key="1">
    <citation type="submission" date="2014-12" db="EMBL/GenBank/DDBJ databases">
        <title>Genomes of Geoalkalibacter ferrihydriticus and Geoalkalibacter subterraneus, two haloalkaliphilic metal-reducing members of the Geobacteraceae.</title>
        <authorList>
            <person name="Badalamenti J.P."/>
            <person name="Torres C.I."/>
            <person name="Krajmalnik-Brown R."/>
            <person name="Bond D.R."/>
        </authorList>
    </citation>
    <scope>NUCLEOTIDE SEQUENCE [LARGE SCALE GENOMIC DNA]</scope>
    <source>
        <strain evidence="2 3">DSM 17813</strain>
    </source>
</reference>
<proteinExistence type="predicted"/>
<comment type="caution">
    <text evidence="2">The sequence shown here is derived from an EMBL/GenBank/DDBJ whole genome shotgun (WGS) entry which is preliminary data.</text>
</comment>
<organism evidence="2 3">
    <name type="scientific">Geoalkalibacter ferrihydriticus DSM 17813</name>
    <dbReference type="NCBI Taxonomy" id="1121915"/>
    <lineage>
        <taxon>Bacteria</taxon>
        <taxon>Pseudomonadati</taxon>
        <taxon>Thermodesulfobacteriota</taxon>
        <taxon>Desulfuromonadia</taxon>
        <taxon>Desulfuromonadales</taxon>
        <taxon>Geoalkalibacteraceae</taxon>
        <taxon>Geoalkalibacter</taxon>
    </lineage>
</organism>
<evidence type="ECO:0000256" key="1">
    <source>
        <dbReference type="SAM" id="MobiDB-lite"/>
    </source>
</evidence>
<dbReference type="AlphaFoldDB" id="A0A0C2HEM3"/>
<protein>
    <submittedName>
        <fullName evidence="2">Uncharacterized protein</fullName>
    </submittedName>
</protein>
<evidence type="ECO:0000313" key="2">
    <source>
        <dbReference type="EMBL" id="KIH75401.1"/>
    </source>
</evidence>
<dbReference type="EMBL" id="JWJD01000012">
    <property type="protein sequence ID" value="KIH75401.1"/>
    <property type="molecule type" value="Genomic_DNA"/>
</dbReference>
<gene>
    <name evidence="2" type="ORF">GFER_17020</name>
</gene>
<accession>A0A0C2HEM3</accession>
<keyword evidence="3" id="KW-1185">Reference proteome</keyword>
<dbReference type="RefSeq" id="WP_040101260.1">
    <property type="nucleotide sequence ID" value="NZ_JWJD01000012.1"/>
</dbReference>